<comment type="caution">
    <text evidence="3">The sequence shown here is derived from an EMBL/GenBank/DDBJ whole genome shotgun (WGS) entry which is preliminary data.</text>
</comment>
<dbReference type="PANTHER" id="PTHR32305:SF15">
    <property type="entry name" value="PROTEIN RHSA-RELATED"/>
    <property type="match status" value="1"/>
</dbReference>
<dbReference type="GeneID" id="95430144"/>
<reference evidence="3" key="1">
    <citation type="submission" date="2010-07" db="EMBL/GenBank/DDBJ databases">
        <authorList>
            <person name="Muzny D."/>
            <person name="Qin X."/>
            <person name="Buhay C."/>
            <person name="Dugan-Rocha S."/>
            <person name="Ding Y."/>
            <person name="Chen G."/>
            <person name="Hawes A."/>
            <person name="Holder M."/>
            <person name="Jhangiani S."/>
            <person name="Johnson A."/>
            <person name="Khan Z."/>
            <person name="Li Z."/>
            <person name="Liu W."/>
            <person name="Liu X."/>
            <person name="Perez L."/>
            <person name="Shen H."/>
            <person name="Wang Q."/>
            <person name="Watt J."/>
            <person name="Xi L."/>
            <person name="Xin Y."/>
            <person name="Zhou J."/>
            <person name="Deng J."/>
            <person name="Jiang H."/>
            <person name="Liu Y."/>
            <person name="Qu J."/>
            <person name="Song X.-Z."/>
            <person name="Zhang L."/>
            <person name="Villasana D."/>
            <person name="Johnson A."/>
            <person name="Liu J."/>
            <person name="Liyanage D."/>
            <person name="Lorensuhewa L."/>
            <person name="Robinson T."/>
            <person name="Song A."/>
            <person name="Song B.-B."/>
            <person name="Dinh H."/>
            <person name="Thornton R."/>
            <person name="Coyle M."/>
            <person name="Francisco L."/>
            <person name="Jackson L."/>
            <person name="Javaid M."/>
            <person name="Korchina V."/>
            <person name="Kovar C."/>
            <person name="Mata R."/>
            <person name="Mathew T."/>
            <person name="Ngo R."/>
            <person name="Nguyen L."/>
            <person name="Nguyen N."/>
            <person name="Okwuonu G."/>
            <person name="Ongeri F."/>
            <person name="Pham C."/>
            <person name="Simmons D."/>
            <person name="Wilczek-Boney K."/>
            <person name="Hale W."/>
            <person name="Jakkamsetti A."/>
            <person name="Pham P."/>
            <person name="Ruth R."/>
            <person name="San Lucas F."/>
            <person name="Warren J."/>
            <person name="Zhang J."/>
            <person name="Zhao Z."/>
            <person name="Zhou C."/>
            <person name="Zhu D."/>
            <person name="Lee S."/>
            <person name="Bess C."/>
            <person name="Blankenburg K."/>
            <person name="Forbes L."/>
            <person name="Fu Q."/>
            <person name="Gubbala S."/>
            <person name="Hirani K."/>
            <person name="Jayaseelan J.C."/>
            <person name="Lara F."/>
            <person name="Munidasa M."/>
            <person name="Palculict T."/>
            <person name="Patil S."/>
            <person name="Pu L.-L."/>
            <person name="Saada N."/>
            <person name="Tang L."/>
            <person name="Weissenberger G."/>
            <person name="Zhu Y."/>
            <person name="Hemphill L."/>
            <person name="Shang Y."/>
            <person name="Youmans B."/>
            <person name="Ayvaz T."/>
            <person name="Ross M."/>
            <person name="Santibanez J."/>
            <person name="Aqrawi P."/>
            <person name="Gross S."/>
            <person name="Joshi V."/>
            <person name="Fowler G."/>
            <person name="Nazareth L."/>
            <person name="Reid J."/>
            <person name="Worley K."/>
            <person name="Petrosino J."/>
            <person name="Highlander S."/>
            <person name="Gibbs R."/>
        </authorList>
    </citation>
    <scope>NUCLEOTIDE SEQUENCE [LARGE SCALE GENOMIC DNA]</scope>
    <source>
        <strain evidence="3">ATCC 33861</strain>
    </source>
</reference>
<keyword evidence="4" id="KW-1185">Reference proteome</keyword>
<evidence type="ECO:0000313" key="3">
    <source>
        <dbReference type="EMBL" id="EFK58195.1"/>
    </source>
</evidence>
<dbReference type="eggNOG" id="COG3209">
    <property type="taxonomic scope" value="Bacteria"/>
</dbReference>
<feature type="domain" description="DUF6443" evidence="2">
    <location>
        <begin position="103"/>
        <end position="236"/>
    </location>
</feature>
<dbReference type="Proteomes" id="UP000006258">
    <property type="component" value="Unassembled WGS sequence"/>
</dbReference>
<keyword evidence="1" id="KW-0732">Signal</keyword>
<sequence>MKRQFLSAISTLSTLLTLLALFTLSTVEAQNTDLTLDSYKGQGQIRAKGSVTLKPGFHIPPGSTVRIYTSSSLQQHPALQTQPSGNQNYILTRTFRKAGVTLANLSESRTVEEENQSVQYFDGLGRLTQAVQVMASPSHKDIVQYVEYDEFGRERKKYLPYAASGNIYGNYKSTAGIDVQNYYSPSQGWDAAVTKTAVPFSETLFENSPLSRVRAQGAPGDAWQINNGHVVRTDYGTNTDSEVRLWTLNTNGDGASSEYYMPGRLYKTIIKDENWTSGKAGTVEEFKDFEDRTVLKRMWNINEQTQQEYALNTYYVYDYLGNLRYVVPPAVTSGSFTEASSDFRNYIYGYKYDELQRVVEKHIPGKGKEEFVYNNNDQVVLSRDPNRTAAGEWLFTKYDAFGRVIMSGIYSSTENAAALSNQVNSNGQSVGRLWEIPTSSGEGYTNDIFPMNLTSSQLIHYYDRYDFPGNIFGNPTGNQAADGQVKTLLTATKVRTIGTQEMLLTVNYYDLKGQVVQSKSQNHIGGTDIVDNTYNFAGELESSIRRHTANGQTTTIATTNEYDHTGRLSFMKQRINNQDEVTLLSNSYNEIGQLKTKAVGADVSGNNPVNTTAYDYNERGWLTSGRSDYFSQQLSYQATAKGAIPQWNGNVSEQLWGQRLSLNEYFVYSYDQLNRLKEGSSPSGMKERMEYDNMGNILKLIRNDSPIHYSYTGNKLDLVSGLVTGGYSYDANGNVTSDRNNMQYTYNFLNLPLQVMQGNKSVTYQYNAMGGKLRKTSGESGQRDYIAGIEYQNGVIDLIHTGEGVAIRKADGTYSYRYNLTDYLGNVRATVYRNPANNNVEVLQRDDYFPFGLQKSSPVSGNNKYLYNGKEKQEELDGQLDYGARFYDPVIARWKVVDKLSEVYREVSPYSYALANPLKFIDKDGNFIVDKDGKIIATPKLDQNGRQIIRTATHSGAQYMAFTIKTNKGTEVEVWKLVSENKADRTPPPGYEVDLSTNCYGFVLTDGEFYMPVYDVYDNADGVTRSTVNGSQENASVFLKRILEEEGIMVDYATDGTHITARNAQDGVFMPLRHIFRKKNNSWQAKHGYWGPVYDKPVSEPLSFEGAATARDFSSFAKGEFYPYKDNRPTKNYTGVNYNVSINGMNYNDLNLDELLRIINGFLNNQP</sequence>
<dbReference type="HOGENOM" id="CLU_004466_1_0_10"/>
<protein>
    <submittedName>
        <fullName evidence="3">RHS repeat-associated core domain protein</fullName>
    </submittedName>
</protein>
<dbReference type="InterPro" id="IPR050708">
    <property type="entry name" value="T6SS_VgrG/RHS"/>
</dbReference>
<dbReference type="RefSeq" id="WP_003001579.1">
    <property type="nucleotide sequence ID" value="NZ_GL379776.1"/>
</dbReference>
<gene>
    <name evidence="3" type="ORF">HMPREF0766_12187</name>
</gene>
<dbReference type="InterPro" id="IPR022385">
    <property type="entry name" value="Rhs_assc_core"/>
</dbReference>
<proteinExistence type="predicted"/>
<dbReference type="Gene3D" id="2.180.10.10">
    <property type="entry name" value="RHS repeat-associated core"/>
    <property type="match status" value="1"/>
</dbReference>
<dbReference type="AlphaFoldDB" id="D7VLT3"/>
<feature type="chain" id="PRO_5003107669" evidence="1">
    <location>
        <begin position="30"/>
        <end position="1167"/>
    </location>
</feature>
<feature type="signal peptide" evidence="1">
    <location>
        <begin position="1"/>
        <end position="29"/>
    </location>
</feature>
<evidence type="ECO:0000256" key="1">
    <source>
        <dbReference type="SAM" id="SignalP"/>
    </source>
</evidence>
<dbReference type="STRING" id="525373.HMPREF0766_12187"/>
<organism evidence="3 4">
    <name type="scientific">Sphingobacterium spiritivorum ATCC 33861</name>
    <dbReference type="NCBI Taxonomy" id="525373"/>
    <lineage>
        <taxon>Bacteria</taxon>
        <taxon>Pseudomonadati</taxon>
        <taxon>Bacteroidota</taxon>
        <taxon>Sphingobacteriia</taxon>
        <taxon>Sphingobacteriales</taxon>
        <taxon>Sphingobacteriaceae</taxon>
        <taxon>Sphingobacterium</taxon>
    </lineage>
</organism>
<dbReference type="EMBL" id="ACHA02000010">
    <property type="protein sequence ID" value="EFK58195.1"/>
    <property type="molecule type" value="Genomic_DNA"/>
</dbReference>
<dbReference type="Pfam" id="PF20041">
    <property type="entry name" value="DUF6443"/>
    <property type="match status" value="1"/>
</dbReference>
<dbReference type="PANTHER" id="PTHR32305">
    <property type="match status" value="1"/>
</dbReference>
<dbReference type="NCBIfam" id="TIGR03696">
    <property type="entry name" value="Rhs_assc_core"/>
    <property type="match status" value="1"/>
</dbReference>
<evidence type="ECO:0000259" key="2">
    <source>
        <dbReference type="Pfam" id="PF20041"/>
    </source>
</evidence>
<evidence type="ECO:0000313" key="4">
    <source>
        <dbReference type="Proteomes" id="UP000006258"/>
    </source>
</evidence>
<dbReference type="OrthoDB" id="1191296at2"/>
<accession>D7VLT3</accession>
<dbReference type="InterPro" id="IPR045619">
    <property type="entry name" value="DUF6443"/>
</dbReference>
<name>D7VLT3_SPHSI</name>